<keyword evidence="2" id="KW-1185">Reference proteome</keyword>
<dbReference type="AlphaFoldDB" id="A0A915KRY7"/>
<dbReference type="Proteomes" id="UP000887565">
    <property type="component" value="Unplaced"/>
</dbReference>
<sequence length="141" mass="15847">MQKITSGLHSDKNTRNPTQTRPEAKPATKRPVIMKRRKFSDRAPKTENPIAELPAICRKLAKINNVLLRPNFSIAQQAFNEPKAAPACHKAKVEATKASTLKFCAKSSSKVSFFEKSNFRPVSKEPLTIPAKIWWATFKTL</sequence>
<evidence type="ECO:0000313" key="2">
    <source>
        <dbReference type="Proteomes" id="UP000887565"/>
    </source>
</evidence>
<reference evidence="3" key="1">
    <citation type="submission" date="2022-11" db="UniProtKB">
        <authorList>
            <consortium name="WormBaseParasite"/>
        </authorList>
    </citation>
    <scope>IDENTIFICATION</scope>
</reference>
<dbReference type="WBParaSite" id="nRc.2.0.1.t40860-RA">
    <property type="protein sequence ID" value="nRc.2.0.1.t40860-RA"/>
    <property type="gene ID" value="nRc.2.0.1.g40860"/>
</dbReference>
<protein>
    <submittedName>
        <fullName evidence="3">Uncharacterized protein</fullName>
    </submittedName>
</protein>
<proteinExistence type="predicted"/>
<accession>A0A915KRY7</accession>
<organism evidence="2 3">
    <name type="scientific">Romanomermis culicivorax</name>
    <name type="common">Nematode worm</name>
    <dbReference type="NCBI Taxonomy" id="13658"/>
    <lineage>
        <taxon>Eukaryota</taxon>
        <taxon>Metazoa</taxon>
        <taxon>Ecdysozoa</taxon>
        <taxon>Nematoda</taxon>
        <taxon>Enoplea</taxon>
        <taxon>Dorylaimia</taxon>
        <taxon>Mermithida</taxon>
        <taxon>Mermithoidea</taxon>
        <taxon>Mermithidae</taxon>
        <taxon>Romanomermis</taxon>
    </lineage>
</organism>
<evidence type="ECO:0000313" key="3">
    <source>
        <dbReference type="WBParaSite" id="nRc.2.0.1.t40860-RA"/>
    </source>
</evidence>
<name>A0A915KRY7_ROMCU</name>
<evidence type="ECO:0000256" key="1">
    <source>
        <dbReference type="SAM" id="MobiDB-lite"/>
    </source>
</evidence>
<feature type="region of interest" description="Disordered" evidence="1">
    <location>
        <begin position="1"/>
        <end position="46"/>
    </location>
</feature>